<dbReference type="EMBL" id="PVLV01000537">
    <property type="protein sequence ID" value="PRH76252.1"/>
    <property type="molecule type" value="Genomic_DNA"/>
</dbReference>
<comment type="caution">
    <text evidence="1">The sequence shown here is derived from an EMBL/GenBank/DDBJ whole genome shotgun (WGS) entry which is preliminary data.</text>
</comment>
<dbReference type="InterPro" id="IPR029032">
    <property type="entry name" value="AhpD-like"/>
</dbReference>
<dbReference type="AlphaFoldDB" id="A0A2S9PPC5"/>
<accession>A0A2S9PPC5</accession>
<reference evidence="1 2" key="1">
    <citation type="submission" date="2018-03" db="EMBL/GenBank/DDBJ databases">
        <title>Novel Streptomyces sp. from soil.</title>
        <authorList>
            <person name="Tan G.Y.A."/>
            <person name="Lee Z.Y."/>
        </authorList>
    </citation>
    <scope>NUCLEOTIDE SEQUENCE [LARGE SCALE GENOMIC DNA]</scope>
    <source>
        <strain evidence="1 2">ST5x</strain>
    </source>
</reference>
<name>A0A2S9PPC5_9ACTN</name>
<dbReference type="SUPFAM" id="SSF69118">
    <property type="entry name" value="AhpD-like"/>
    <property type="match status" value="1"/>
</dbReference>
<protein>
    <submittedName>
        <fullName evidence="1">Uncharacterized protein</fullName>
    </submittedName>
</protein>
<feature type="non-terminal residue" evidence="1">
    <location>
        <position position="1"/>
    </location>
</feature>
<gene>
    <name evidence="1" type="ORF">C6N75_26625</name>
</gene>
<proteinExistence type="predicted"/>
<dbReference type="Gene3D" id="1.20.1290.10">
    <property type="entry name" value="AhpD-like"/>
    <property type="match status" value="1"/>
</dbReference>
<organism evidence="1 2">
    <name type="scientific">Streptomyces solincola</name>
    <dbReference type="NCBI Taxonomy" id="2100817"/>
    <lineage>
        <taxon>Bacteria</taxon>
        <taxon>Bacillati</taxon>
        <taxon>Actinomycetota</taxon>
        <taxon>Actinomycetes</taxon>
        <taxon>Kitasatosporales</taxon>
        <taxon>Streptomycetaceae</taxon>
        <taxon>Streptomyces</taxon>
    </lineage>
</organism>
<keyword evidence="2" id="KW-1185">Reference proteome</keyword>
<evidence type="ECO:0000313" key="2">
    <source>
        <dbReference type="Proteomes" id="UP000239322"/>
    </source>
</evidence>
<evidence type="ECO:0000313" key="1">
    <source>
        <dbReference type="EMBL" id="PRH76252.1"/>
    </source>
</evidence>
<sequence length="71" mass="7270">RPDTGATLTPGAAARLALLTALSPHQTTDDDLTAFRAAHPGDRALVELASWAALTAAVRIGARLTAPAPTR</sequence>
<dbReference type="Proteomes" id="UP000239322">
    <property type="component" value="Unassembled WGS sequence"/>
</dbReference>